<dbReference type="PROSITE" id="PS51257">
    <property type="entry name" value="PROKAR_LIPOPROTEIN"/>
    <property type="match status" value="1"/>
</dbReference>
<comment type="caution">
    <text evidence="1">The sequence shown here is derived from an EMBL/GenBank/DDBJ whole genome shotgun (WGS) entry which is preliminary data.</text>
</comment>
<dbReference type="Proteomes" id="UP001597459">
    <property type="component" value="Unassembled WGS sequence"/>
</dbReference>
<keyword evidence="2" id="KW-1185">Reference proteome</keyword>
<gene>
    <name evidence="1" type="ORF">ACFSTE_05655</name>
</gene>
<accession>A0ABW5N520</accession>
<dbReference type="EMBL" id="JBHULX010000004">
    <property type="protein sequence ID" value="MFD2590308.1"/>
    <property type="molecule type" value="Genomic_DNA"/>
</dbReference>
<dbReference type="RefSeq" id="WP_378257735.1">
    <property type="nucleotide sequence ID" value="NZ_JBHSJV010000001.1"/>
</dbReference>
<sequence>MKKLVFGIVLFSLFSISCKKKDLNQEKSSTVATYKFIRNFLDRNSIRIYNSEIQRTRVNFFPKTNTLIYHFWKKEKLENNGSFFLHLFPSDKTDLPEKRIKTGFINLPLKKNELINSESRNFIIIKPLQLPYNIDAIVTGQYKGKRKSWTSVFKEKAYLTRAFLSDSSFYLDEKNIFNFLFSENIKEYKRTLPNIGFKIYEDNKKKMFSIYFNSNFNRLLYIFQDIKKSGLDKGNFYLEIQKKHEKKREYKRIDSKEVFIKDNKGVFVQNLNIKEVYKELIIGQKIDSVKKILKKVYIPESIYKSSRQFTWIKNIKTEEDRNIALLENLIFNNIPLVYYNQERDLSLFFNNRTGYLVTHNLDKLDSYNLKLRFFSSIKENSVLKEIKLKNTFSIKTRENQLAIFEIDLPEKIDKIKLYTVKNEESKFVFERSFK</sequence>
<organism evidence="1 2">
    <name type="scientific">Aquimarina hainanensis</name>
    <dbReference type="NCBI Taxonomy" id="1578017"/>
    <lineage>
        <taxon>Bacteria</taxon>
        <taxon>Pseudomonadati</taxon>
        <taxon>Bacteroidota</taxon>
        <taxon>Flavobacteriia</taxon>
        <taxon>Flavobacteriales</taxon>
        <taxon>Flavobacteriaceae</taxon>
        <taxon>Aquimarina</taxon>
    </lineage>
</organism>
<proteinExistence type="predicted"/>
<evidence type="ECO:0000313" key="2">
    <source>
        <dbReference type="Proteomes" id="UP001597459"/>
    </source>
</evidence>
<protein>
    <recommendedName>
        <fullName evidence="3">Lipoprotein</fullName>
    </recommendedName>
</protein>
<evidence type="ECO:0008006" key="3">
    <source>
        <dbReference type="Google" id="ProtNLM"/>
    </source>
</evidence>
<reference evidence="2" key="1">
    <citation type="journal article" date="2019" name="Int. J. Syst. Evol. Microbiol.">
        <title>The Global Catalogue of Microorganisms (GCM) 10K type strain sequencing project: providing services to taxonomists for standard genome sequencing and annotation.</title>
        <authorList>
            <consortium name="The Broad Institute Genomics Platform"/>
            <consortium name="The Broad Institute Genome Sequencing Center for Infectious Disease"/>
            <person name="Wu L."/>
            <person name="Ma J."/>
        </authorList>
    </citation>
    <scope>NUCLEOTIDE SEQUENCE [LARGE SCALE GENOMIC DNA]</scope>
    <source>
        <strain evidence="2">KCTC 42423</strain>
    </source>
</reference>
<evidence type="ECO:0000313" key="1">
    <source>
        <dbReference type="EMBL" id="MFD2590308.1"/>
    </source>
</evidence>
<name>A0ABW5N520_9FLAO</name>